<evidence type="ECO:0000259" key="5">
    <source>
        <dbReference type="PROSITE" id="PS51700"/>
    </source>
</evidence>
<reference evidence="6 7" key="1">
    <citation type="submission" date="2016-10" db="EMBL/GenBank/DDBJ databases">
        <title>The genome of Paramicrosporidium saccamoebae is the missing link in understanding Cryptomycota and Microsporidia evolution.</title>
        <authorList>
            <person name="Quandt C.A."/>
            <person name="Beaudet D."/>
            <person name="Corsaro D."/>
            <person name="Michel R."/>
            <person name="Corradi N."/>
            <person name="James T."/>
        </authorList>
    </citation>
    <scope>NUCLEOTIDE SEQUENCE [LARGE SCALE GENOMIC DNA]</scope>
    <source>
        <strain evidence="6 7">KSL3</strain>
    </source>
</reference>
<dbReference type="Pfam" id="PF03568">
    <property type="entry name" value="Separin_C"/>
    <property type="match status" value="1"/>
</dbReference>
<dbReference type="PANTHER" id="PTHR12792:SF0">
    <property type="entry name" value="SEPARIN"/>
    <property type="match status" value="1"/>
</dbReference>
<organism evidence="6 7">
    <name type="scientific">Paramicrosporidium saccamoebae</name>
    <dbReference type="NCBI Taxonomy" id="1246581"/>
    <lineage>
        <taxon>Eukaryota</taxon>
        <taxon>Fungi</taxon>
        <taxon>Fungi incertae sedis</taxon>
        <taxon>Cryptomycota</taxon>
        <taxon>Cryptomycota incertae sedis</taxon>
        <taxon>Paramicrosporidium</taxon>
    </lineage>
</organism>
<keyword evidence="3" id="KW-0378">Hydrolase</keyword>
<dbReference type="GO" id="GO:0005737">
    <property type="term" value="C:cytoplasm"/>
    <property type="evidence" value="ECO:0007669"/>
    <property type="project" value="TreeGrafter"/>
</dbReference>
<sequence length="1237" mass="139018">MRIPGSVQKLAAELLVERNGEQLAQLMGVLRGDATWRGPFAWSLLLEMKSLDMDTILAELIWCACETVHGVESNLTLKSHDFDRLLCVLTGRLIETRQYTWACCLCSLLHSRLAVAWSDSLNEEFGKLALGREFLNVVPKLAPLEGFVSLSISCQLYWLRLVAVRRVCDLDRVEEILLGTDGILAALSKKPSDVEHALELLMYHWRHAVISILSNSSQGERVMATELNSPRMEKLTATGLNPPHVERLMATELKMYKELGRQAHSREEIRLARLKNLTVYLSQGPIDIAQSLWDFDLGSVCNGEQYLGRIESLPKESLLAMIQWPNIQASSRLILQLVYILKSEDASLPWNICPLEEVTMRAYEVCLRFLALKSSDAAIINDVVSGARRYLKLSVHFNSQESALGVLLSVAKGFAHNGQPRISIHILDACASVISCSEHESLLAETGSSVLAKITEENLALPRNESLLLKIIKVLPRKTSDPSQCLRMIGEKSGSSQIWLATHLSMLSSKSASRVATDWAQIANAHLLNSNNESNLLGVLFVWRHLAKLDTLDLVESVGRLQFDSTEVCHLVISLLCLLGHSSIASTIVCNSPPRILTETWDTRLDKLKSCGSQVEKSQVEFCKGNLKESYKIASEKFHLLLSEIKTQAIPLSDTWLRYHELFVTVEWLLCLCDAAGVWRLTRFYTKAGLSYAESLNLNHWKNRFIEHQQNLQEKLQTTRPGTHAVANAIAEPLRLSEIARWIDSTTCHLSSQRSKTLNLRIFHEQHGECLEARILSLLNWALRCGSGIQFRRAVCLALQTVEGVDCIARLIHLARRKELCDPFTMAWCSIDEELKKTPCSLEKNEIVLFVDADRNLLYIGRHFHLTVFVRIELCSAFMTAFDRVQCIVEDNKAALFKPGAAPVDDTSKRAWWIARYDLEKRLASIVTDMDCWLSPVVPFLTFPSRTIDLPLNLEKHDSADGLIRSVYSVLQSCDTDPECLRLFLRQFKMSDELVELLLRQPKLADEDSNPFMTPAVESKPVIKLILDRYLHEFPWECCTIFKQSLMVRSFLFPSMGIDQISNISAIVNPSGDLQRTEEQLRPVVDEMALRQVIAGRSPTKEEMRNILTHSDLALYFGHGSGEAYLPIDEISTLPSCAATFLFGCSSGRLKPTGSYNAEGALLAFQTAKSPLLLANLWDVTDRDIDKLTIAFLRGLRLPGRLDIKQYADSLQKARSSCLLRLLNGAAPILYIQEGNS</sequence>
<comment type="catalytic activity">
    <reaction evidence="1">
        <text>All bonds known to be hydrolyzed by this endopeptidase have arginine in P1 and an acidic residue in P4. P6 is often occupied by an acidic residue or by a hydroxy-amino-acid residue, the phosphorylation of which enhances cleavage.</text>
        <dbReference type="EC" id="3.4.22.49"/>
    </reaction>
</comment>
<evidence type="ECO:0000256" key="3">
    <source>
        <dbReference type="ARBA" id="ARBA00022801"/>
    </source>
</evidence>
<protein>
    <recommendedName>
        <fullName evidence="2">separase</fullName>
        <ecNumber evidence="2">3.4.22.49</ecNumber>
    </recommendedName>
</protein>
<accession>A0A2H9TJ98</accession>
<dbReference type="EC" id="3.4.22.49" evidence="2"/>
<dbReference type="GO" id="GO:0006508">
    <property type="term" value="P:proteolysis"/>
    <property type="evidence" value="ECO:0007669"/>
    <property type="project" value="InterPro"/>
</dbReference>
<proteinExistence type="predicted"/>
<keyword evidence="7" id="KW-1185">Reference proteome</keyword>
<dbReference type="InterPro" id="IPR030397">
    <property type="entry name" value="SEPARIN_core_dom"/>
</dbReference>
<dbReference type="GO" id="GO:0051307">
    <property type="term" value="P:meiotic chromosome separation"/>
    <property type="evidence" value="ECO:0007669"/>
    <property type="project" value="TreeGrafter"/>
</dbReference>
<dbReference type="GO" id="GO:0005634">
    <property type="term" value="C:nucleus"/>
    <property type="evidence" value="ECO:0007669"/>
    <property type="project" value="InterPro"/>
</dbReference>
<dbReference type="PANTHER" id="PTHR12792">
    <property type="entry name" value="EXTRA SPINDLE POLES 1-RELATED"/>
    <property type="match status" value="1"/>
</dbReference>
<dbReference type="Proteomes" id="UP000240830">
    <property type="component" value="Unassembled WGS sequence"/>
</dbReference>
<name>A0A2H9TJ98_9FUNG</name>
<dbReference type="InterPro" id="IPR005314">
    <property type="entry name" value="Peptidase_C50"/>
</dbReference>
<dbReference type="STRING" id="1246581.A0A2H9TJ98"/>
<evidence type="ECO:0000313" key="7">
    <source>
        <dbReference type="Proteomes" id="UP000240830"/>
    </source>
</evidence>
<dbReference type="GO" id="GO:0072686">
    <property type="term" value="C:mitotic spindle"/>
    <property type="evidence" value="ECO:0007669"/>
    <property type="project" value="TreeGrafter"/>
</dbReference>
<feature type="domain" description="Peptidase C50" evidence="5">
    <location>
        <begin position="1061"/>
        <end position="1156"/>
    </location>
</feature>
<dbReference type="AlphaFoldDB" id="A0A2H9TJ98"/>
<dbReference type="EMBL" id="MTSL01000157">
    <property type="protein sequence ID" value="PJF17829.1"/>
    <property type="molecule type" value="Genomic_DNA"/>
</dbReference>
<gene>
    <name evidence="6" type="ORF">PSACC_02345</name>
</gene>
<evidence type="ECO:0000256" key="4">
    <source>
        <dbReference type="ARBA" id="ARBA00022829"/>
    </source>
</evidence>
<evidence type="ECO:0000313" key="6">
    <source>
        <dbReference type="EMBL" id="PJF17829.1"/>
    </source>
</evidence>
<comment type="caution">
    <text evidence="6">The sequence shown here is derived from an EMBL/GenBank/DDBJ whole genome shotgun (WGS) entry which is preliminary data.</text>
</comment>
<dbReference type="GO" id="GO:0004197">
    <property type="term" value="F:cysteine-type endopeptidase activity"/>
    <property type="evidence" value="ECO:0007669"/>
    <property type="project" value="InterPro"/>
</dbReference>
<keyword evidence="4" id="KW-0159">Chromosome partition</keyword>
<evidence type="ECO:0000256" key="2">
    <source>
        <dbReference type="ARBA" id="ARBA00012489"/>
    </source>
</evidence>
<dbReference type="PROSITE" id="PS51700">
    <property type="entry name" value="SEPARIN"/>
    <property type="match status" value="1"/>
</dbReference>
<dbReference type="OrthoDB" id="10255632at2759"/>
<evidence type="ECO:0000256" key="1">
    <source>
        <dbReference type="ARBA" id="ARBA00000451"/>
    </source>
</evidence>